<dbReference type="InterPro" id="IPR002018">
    <property type="entry name" value="CarbesteraseB"/>
</dbReference>
<evidence type="ECO:0000259" key="8">
    <source>
        <dbReference type="Pfam" id="PF00135"/>
    </source>
</evidence>
<name>A0A6P3Y0C8_DINQU</name>
<evidence type="ECO:0000313" key="10">
    <source>
        <dbReference type="RefSeq" id="XP_014483777.1"/>
    </source>
</evidence>
<keyword evidence="5" id="KW-0325">Glycoprotein</keyword>
<dbReference type="InterPro" id="IPR050309">
    <property type="entry name" value="Type-B_Carboxylest/Lipase"/>
</dbReference>
<accession>A0A6P3Y0C8</accession>
<evidence type="ECO:0000256" key="2">
    <source>
        <dbReference type="ARBA" id="ARBA00022487"/>
    </source>
</evidence>
<evidence type="ECO:0000256" key="1">
    <source>
        <dbReference type="ARBA" id="ARBA00005964"/>
    </source>
</evidence>
<keyword evidence="4" id="KW-1015">Disulfide bond</keyword>
<dbReference type="GO" id="GO:0052689">
    <property type="term" value="F:carboxylic ester hydrolase activity"/>
    <property type="evidence" value="ECO:0007669"/>
    <property type="project" value="UniProtKB-KW"/>
</dbReference>
<dbReference type="SUPFAM" id="SSF53474">
    <property type="entry name" value="alpha/beta-Hydrolases"/>
    <property type="match status" value="1"/>
</dbReference>
<evidence type="ECO:0000313" key="9">
    <source>
        <dbReference type="Proteomes" id="UP000515204"/>
    </source>
</evidence>
<keyword evidence="7" id="KW-0472">Membrane</keyword>
<dbReference type="Pfam" id="PF00135">
    <property type="entry name" value="COesterase"/>
    <property type="match status" value="1"/>
</dbReference>
<dbReference type="GeneID" id="106749136"/>
<dbReference type="PROSITE" id="PS00122">
    <property type="entry name" value="CARBOXYLESTERASE_B_1"/>
    <property type="match status" value="1"/>
</dbReference>
<keyword evidence="7" id="KW-0812">Transmembrane</keyword>
<organism evidence="9 10">
    <name type="scientific">Dinoponera quadriceps</name>
    <name type="common">South American ant</name>
    <dbReference type="NCBI Taxonomy" id="609295"/>
    <lineage>
        <taxon>Eukaryota</taxon>
        <taxon>Metazoa</taxon>
        <taxon>Ecdysozoa</taxon>
        <taxon>Arthropoda</taxon>
        <taxon>Hexapoda</taxon>
        <taxon>Insecta</taxon>
        <taxon>Pterygota</taxon>
        <taxon>Neoptera</taxon>
        <taxon>Endopterygota</taxon>
        <taxon>Hymenoptera</taxon>
        <taxon>Apocrita</taxon>
        <taxon>Aculeata</taxon>
        <taxon>Formicoidea</taxon>
        <taxon>Formicidae</taxon>
        <taxon>Ponerinae</taxon>
        <taxon>Ponerini</taxon>
        <taxon>Dinoponera</taxon>
    </lineage>
</organism>
<feature type="transmembrane region" description="Helical" evidence="7">
    <location>
        <begin position="56"/>
        <end position="75"/>
    </location>
</feature>
<dbReference type="InterPro" id="IPR029058">
    <property type="entry name" value="AB_hydrolase_fold"/>
</dbReference>
<proteinExistence type="inferred from homology"/>
<dbReference type="InterPro" id="IPR019819">
    <property type="entry name" value="Carboxylesterase_B_CS"/>
</dbReference>
<gene>
    <name evidence="10" type="primary">LOC106749136</name>
</gene>
<dbReference type="Gene3D" id="3.40.50.1820">
    <property type="entry name" value="alpha/beta hydrolase"/>
    <property type="match status" value="1"/>
</dbReference>
<dbReference type="Proteomes" id="UP000515204">
    <property type="component" value="Unplaced"/>
</dbReference>
<dbReference type="EC" id="3.1.1.-" evidence="6"/>
<sequence>MNGILAFKEVLLAKILSVVCHCFPRGDTSVITKLLEGLGLYSTPSRILKMIRHRGNLSLLSCVVFFAFSAVHAGAPIVRTRNGTLAGLMMQTRQGKDFVGFRGIPYAIPPLGELRFQPPKPAAAWDGVRSAKDDAEICVQRNYLTNQEEVVGVEDCLYLNVYTPKVPSDEEAATFHRFPVMIWFHGGGWFTGAGHSFFYGPKFLLDHDVVLVTGNYRLGSLGFLSTEDMECPGNVGMKDQVQIIRWVHENIVFFGGDPNRVTIFGESAGGASVHYHMISPLSQGLFHRGIAESGTAYCPWAFIRPGLAKKNANIMGEHLNCPTESSKELIACLRTKKATDIIDTDRVFRIFSYDPIVSFAPVIEPNHPGAFLTEDPIISTKHGRIADIPWMLGVTSEEGTLRVPALHNWDNGEQVKKLNKEYKKIMPITLMYENTCPKSIQNDVSSKIREFYFGDRAIDISTTFQTIDMYSDSLFIHPVYKSVRDYLDTQSSPIYFYYFTYKGTSSYSKLFGGSTTDYGVSHADELQYLFPVGEQLFPDVPLSKEDHRIIDVMTSLWFNFANSENPTPKITKTIPAKWNSVKTSNDFKYLYIAKSKFVMKKGFLPERMKFWDSLPVYADPKMKQKVKEEL</sequence>
<evidence type="ECO:0000256" key="5">
    <source>
        <dbReference type="ARBA" id="ARBA00023180"/>
    </source>
</evidence>
<dbReference type="PANTHER" id="PTHR11559">
    <property type="entry name" value="CARBOXYLESTERASE"/>
    <property type="match status" value="1"/>
</dbReference>
<protein>
    <recommendedName>
        <fullName evidence="6">Carboxylic ester hydrolase</fullName>
        <ecNumber evidence="6">3.1.1.-</ecNumber>
    </recommendedName>
</protein>
<keyword evidence="3 6" id="KW-0378">Hydrolase</keyword>
<dbReference type="OrthoDB" id="19653at2759"/>
<keyword evidence="2" id="KW-0719">Serine esterase</keyword>
<dbReference type="CDD" id="cd00312">
    <property type="entry name" value="Esterase_lipase"/>
    <property type="match status" value="1"/>
</dbReference>
<feature type="domain" description="Carboxylesterase type B" evidence="8">
    <location>
        <begin position="75"/>
        <end position="611"/>
    </location>
</feature>
<dbReference type="KEGG" id="dqu:106749136"/>
<keyword evidence="7" id="KW-1133">Transmembrane helix</keyword>
<keyword evidence="9" id="KW-1185">Reference proteome</keyword>
<evidence type="ECO:0000256" key="6">
    <source>
        <dbReference type="RuleBase" id="RU361235"/>
    </source>
</evidence>
<dbReference type="FunFam" id="3.40.50.1820:FF:000155">
    <property type="entry name" value="Carboxylic ester hydrolase"/>
    <property type="match status" value="1"/>
</dbReference>
<dbReference type="AlphaFoldDB" id="A0A6P3Y0C8"/>
<dbReference type="RefSeq" id="XP_014483777.1">
    <property type="nucleotide sequence ID" value="XM_014628291.1"/>
</dbReference>
<evidence type="ECO:0000256" key="3">
    <source>
        <dbReference type="ARBA" id="ARBA00022801"/>
    </source>
</evidence>
<dbReference type="InterPro" id="IPR019826">
    <property type="entry name" value="Carboxylesterase_B_AS"/>
</dbReference>
<comment type="similarity">
    <text evidence="1 6">Belongs to the type-B carboxylesterase/lipase family.</text>
</comment>
<evidence type="ECO:0000256" key="4">
    <source>
        <dbReference type="ARBA" id="ARBA00023157"/>
    </source>
</evidence>
<dbReference type="PROSITE" id="PS00941">
    <property type="entry name" value="CARBOXYLESTERASE_B_2"/>
    <property type="match status" value="1"/>
</dbReference>
<evidence type="ECO:0000256" key="7">
    <source>
        <dbReference type="SAM" id="Phobius"/>
    </source>
</evidence>
<reference evidence="10" key="1">
    <citation type="submission" date="2025-08" db="UniProtKB">
        <authorList>
            <consortium name="RefSeq"/>
        </authorList>
    </citation>
    <scope>IDENTIFICATION</scope>
</reference>